<evidence type="ECO:0000313" key="16">
    <source>
        <dbReference type="EMBL" id="SHL05380.1"/>
    </source>
</evidence>
<dbReference type="SUPFAM" id="SSF81665">
    <property type="entry name" value="Calcium ATPase, transmembrane domain M"/>
    <property type="match status" value="1"/>
</dbReference>
<evidence type="ECO:0000256" key="9">
    <source>
        <dbReference type="ARBA" id="ARBA00022840"/>
    </source>
</evidence>
<dbReference type="OrthoDB" id="9760364at2"/>
<feature type="transmembrane region" description="Helical" evidence="14">
    <location>
        <begin position="821"/>
        <end position="844"/>
    </location>
</feature>
<dbReference type="RefSeq" id="WP_073278595.1">
    <property type="nucleotide sequence ID" value="NZ_FRAC01000022.1"/>
</dbReference>
<dbReference type="InterPro" id="IPR044492">
    <property type="entry name" value="P_typ_ATPase_HD_dom"/>
</dbReference>
<evidence type="ECO:0000256" key="12">
    <source>
        <dbReference type="ARBA" id="ARBA00023136"/>
    </source>
</evidence>
<dbReference type="Proteomes" id="UP000184386">
    <property type="component" value="Unassembled WGS sequence"/>
</dbReference>
<dbReference type="GO" id="GO:0030007">
    <property type="term" value="P:intracellular potassium ion homeostasis"/>
    <property type="evidence" value="ECO:0007669"/>
    <property type="project" value="TreeGrafter"/>
</dbReference>
<dbReference type="SUPFAM" id="SSF56784">
    <property type="entry name" value="HAD-like"/>
    <property type="match status" value="1"/>
</dbReference>
<dbReference type="FunFam" id="3.40.50.1000:FF:000028">
    <property type="entry name" value="Calcium-transporting P-type ATPase, putative"/>
    <property type="match status" value="1"/>
</dbReference>
<dbReference type="Pfam" id="PF08282">
    <property type="entry name" value="Hydrolase_3"/>
    <property type="match status" value="1"/>
</dbReference>
<feature type="transmembrane region" description="Helical" evidence="14">
    <location>
        <begin position="697"/>
        <end position="718"/>
    </location>
</feature>
<dbReference type="GO" id="GO:0005388">
    <property type="term" value="F:P-type calcium transporter activity"/>
    <property type="evidence" value="ECO:0007669"/>
    <property type="project" value="UniProtKB-EC"/>
</dbReference>
<dbReference type="Gene3D" id="3.40.50.1000">
    <property type="entry name" value="HAD superfamily/HAD-like"/>
    <property type="match status" value="1"/>
</dbReference>
<feature type="transmembrane region" description="Helical" evidence="14">
    <location>
        <begin position="247"/>
        <end position="267"/>
    </location>
</feature>
<keyword evidence="17" id="KW-1185">Reference proteome</keyword>
<proteinExistence type="inferred from homology"/>
<dbReference type="NCBIfam" id="TIGR01494">
    <property type="entry name" value="ATPase_P-type"/>
    <property type="match status" value="3"/>
</dbReference>
<dbReference type="Gene3D" id="3.40.1110.10">
    <property type="entry name" value="Calcium-transporting ATPase, cytoplasmic domain N"/>
    <property type="match status" value="1"/>
</dbReference>
<dbReference type="Pfam" id="PF13246">
    <property type="entry name" value="Cation_ATPase"/>
    <property type="match status" value="1"/>
</dbReference>
<dbReference type="Pfam" id="PF00690">
    <property type="entry name" value="Cation_ATPase_N"/>
    <property type="match status" value="1"/>
</dbReference>
<evidence type="ECO:0000259" key="15">
    <source>
        <dbReference type="SMART" id="SM00831"/>
    </source>
</evidence>
<dbReference type="Gene3D" id="2.70.150.10">
    <property type="entry name" value="Calcium-transporting ATPase, cytoplasmic transduction domain A"/>
    <property type="match status" value="1"/>
</dbReference>
<keyword evidence="7" id="KW-0479">Metal-binding</keyword>
<comment type="similarity">
    <text evidence="2">Belongs to the cation transport ATPase (P-type) (TC 3.A.3) family. Type IIA subfamily.</text>
</comment>
<dbReference type="PROSITE" id="PS00154">
    <property type="entry name" value="ATPASE_E1_E2"/>
    <property type="match status" value="1"/>
</dbReference>
<dbReference type="FunFam" id="2.70.150.10:FF:000016">
    <property type="entry name" value="Calcium-transporting P-type ATPase putative"/>
    <property type="match status" value="1"/>
</dbReference>
<dbReference type="InterPro" id="IPR023298">
    <property type="entry name" value="ATPase_P-typ_TM_dom_sf"/>
</dbReference>
<comment type="subcellular location">
    <subcellularLocation>
        <location evidence="1">Cell membrane</location>
        <topology evidence="1">Multi-pass membrane protein</topology>
    </subcellularLocation>
</comment>
<keyword evidence="5" id="KW-0109">Calcium transport</keyword>
<comment type="catalytic activity">
    <reaction evidence="13">
        <text>Ca(2+)(in) + ATP + H2O = Ca(2+)(out) + ADP + phosphate + H(+)</text>
        <dbReference type="Rhea" id="RHEA:18105"/>
        <dbReference type="ChEBI" id="CHEBI:15377"/>
        <dbReference type="ChEBI" id="CHEBI:15378"/>
        <dbReference type="ChEBI" id="CHEBI:29108"/>
        <dbReference type="ChEBI" id="CHEBI:30616"/>
        <dbReference type="ChEBI" id="CHEBI:43474"/>
        <dbReference type="ChEBI" id="CHEBI:456216"/>
        <dbReference type="EC" id="7.2.2.10"/>
    </reaction>
</comment>
<feature type="transmembrane region" description="Helical" evidence="14">
    <location>
        <begin position="850"/>
        <end position="871"/>
    </location>
</feature>
<dbReference type="PANTHER" id="PTHR43294:SF21">
    <property type="entry name" value="CATION TRANSPORTING ATPASE"/>
    <property type="match status" value="1"/>
</dbReference>
<dbReference type="SFLD" id="SFLDS00003">
    <property type="entry name" value="Haloacid_Dehalogenase"/>
    <property type="match status" value="1"/>
</dbReference>
<dbReference type="InterPro" id="IPR006068">
    <property type="entry name" value="ATPase_P-typ_cation-transptr_C"/>
</dbReference>
<dbReference type="InterPro" id="IPR018303">
    <property type="entry name" value="ATPase_P-typ_P_site"/>
</dbReference>
<evidence type="ECO:0000256" key="10">
    <source>
        <dbReference type="ARBA" id="ARBA00022967"/>
    </source>
</evidence>
<dbReference type="Pfam" id="PF00122">
    <property type="entry name" value="E1-E2_ATPase"/>
    <property type="match status" value="1"/>
</dbReference>
<evidence type="ECO:0000313" key="17">
    <source>
        <dbReference type="Proteomes" id="UP000184386"/>
    </source>
</evidence>
<evidence type="ECO:0000256" key="13">
    <source>
        <dbReference type="ARBA" id="ARBA00048694"/>
    </source>
</evidence>
<sequence>MKNWYNLEPQEVLKELSSDAANGLATEEVAKKVQTYGRNEFEKQKKESILNKILHQFKDISTIILLVAIGLSFLLAVKEGNGFLEPIVILSIVIINIILAITQENSAEKSLDALINMNSPTCLVIRDGIQKIIDSAELVPGDIVMLRSGDLVPADGRLIETVDLQVEEASLTGESEASEKNIEVIENSKVPLGDQNNMVFSGCHVTAGNGIFVVTETGMKTQMGKIAGYLNNTLKMMTPLQARLNKLGKMISFTAILSAVILVIVGILRGESIWHLVLMAVSLAVAAVPETLSLIITLSLTNGVKNMVNKNAIIRKLSAVETLGSTSVICSDKTGTLTQNKMTIKKLWAKSEAAISDSEEFTENQLRLLEQFALASNAVIETDENGNRQIMGDATESAIMKLFDDKGRNKEELLSIWPKVKEIPFSSSRKRMTSIHEDPNGGYLVLTKGAFDWMPVGKNSKEKEEAKHIHDTFAKEALRVIALAGKHINKLPEEEELEVVETDLDIIGLIGIIDPPRPESKAAIASAKKAGIRTIMITGDHVATASAIAKEIGILSEGEKVLTGQELSEMSDEELCSSIREYSVYARVTPEDKIRIVEAWQENDEVVVMTGDGVNDAPALKAADVGVAMGKNGTEVAKNAADMVLADDNFSSIVDAVHEGRNVFSNIRKTIYFLIVCNISEIIIMLGAQLIGWQFPVTAVMLLLINVLGDGIPGICLAKEVSDSRIMQRKPIGRDESFFNSNLIHVIIRQTIICSLIVWCGYYLGTNVVVSLGVAPSHEIGQSMSFLILGWSSILHVFTVRSRKSIFKVSLKTNMPMVYSAAAMILVFALIVLIPGVGNIFGIASIGANHWLIAILLSVLPLIVAECGKYIDNMEIRQKYRNRIIRHRELDI</sequence>
<keyword evidence="5" id="KW-0813">Transport</keyword>
<dbReference type="GO" id="GO:0005391">
    <property type="term" value="F:P-type sodium:potassium-exchanging transporter activity"/>
    <property type="evidence" value="ECO:0007669"/>
    <property type="project" value="TreeGrafter"/>
</dbReference>
<dbReference type="PRINTS" id="PR00120">
    <property type="entry name" value="HATPASE"/>
</dbReference>
<dbReference type="SFLD" id="SFLDF00027">
    <property type="entry name" value="p-type_atpase"/>
    <property type="match status" value="1"/>
</dbReference>
<dbReference type="EC" id="7.2.2.10" evidence="3"/>
<dbReference type="GO" id="GO:0006883">
    <property type="term" value="P:intracellular sodium ion homeostasis"/>
    <property type="evidence" value="ECO:0007669"/>
    <property type="project" value="TreeGrafter"/>
</dbReference>
<accession>A0A1M6XH84</accession>
<dbReference type="GO" id="GO:1990573">
    <property type="term" value="P:potassium ion import across plasma membrane"/>
    <property type="evidence" value="ECO:0007669"/>
    <property type="project" value="TreeGrafter"/>
</dbReference>
<feature type="transmembrane region" description="Helical" evidence="14">
    <location>
        <begin position="60"/>
        <end position="77"/>
    </location>
</feature>
<feature type="transmembrane region" description="Helical" evidence="14">
    <location>
        <begin position="784"/>
        <end position="800"/>
    </location>
</feature>
<dbReference type="PANTHER" id="PTHR43294">
    <property type="entry name" value="SODIUM/POTASSIUM-TRANSPORTING ATPASE SUBUNIT ALPHA"/>
    <property type="match status" value="1"/>
</dbReference>
<evidence type="ECO:0000256" key="8">
    <source>
        <dbReference type="ARBA" id="ARBA00022741"/>
    </source>
</evidence>
<keyword evidence="6 14" id="KW-0812">Transmembrane</keyword>
<dbReference type="GO" id="GO:0005886">
    <property type="term" value="C:plasma membrane"/>
    <property type="evidence" value="ECO:0007669"/>
    <property type="project" value="UniProtKB-SubCell"/>
</dbReference>
<dbReference type="GO" id="GO:0036376">
    <property type="term" value="P:sodium ion export across plasma membrane"/>
    <property type="evidence" value="ECO:0007669"/>
    <property type="project" value="TreeGrafter"/>
</dbReference>
<dbReference type="SUPFAM" id="SSF81653">
    <property type="entry name" value="Calcium ATPase, transduction domain A"/>
    <property type="match status" value="1"/>
</dbReference>
<keyword evidence="12 14" id="KW-0472">Membrane</keyword>
<dbReference type="SUPFAM" id="SSF81660">
    <property type="entry name" value="Metal cation-transporting ATPase, ATP-binding domain N"/>
    <property type="match status" value="1"/>
</dbReference>
<dbReference type="STRING" id="1121322.SAMN02745136_03970"/>
<feature type="transmembrane region" description="Helical" evidence="14">
    <location>
        <begin position="83"/>
        <end position="101"/>
    </location>
</feature>
<keyword evidence="10" id="KW-1278">Translocase</keyword>
<dbReference type="FunFam" id="3.40.50.1000:FF:000001">
    <property type="entry name" value="Phospholipid-transporting ATPase IC"/>
    <property type="match status" value="1"/>
</dbReference>
<dbReference type="InterPro" id="IPR001757">
    <property type="entry name" value="P_typ_ATPase"/>
</dbReference>
<evidence type="ECO:0000256" key="1">
    <source>
        <dbReference type="ARBA" id="ARBA00004651"/>
    </source>
</evidence>
<dbReference type="InterPro" id="IPR050510">
    <property type="entry name" value="Cation_transp_ATPase_P-type"/>
</dbReference>
<dbReference type="InterPro" id="IPR004014">
    <property type="entry name" value="ATPase_P-typ_cation-transptr_N"/>
</dbReference>
<gene>
    <name evidence="16" type="ORF">SAMN02745136_03970</name>
</gene>
<organism evidence="16 17">
    <name type="scientific">Anaerocolumna jejuensis DSM 15929</name>
    <dbReference type="NCBI Taxonomy" id="1121322"/>
    <lineage>
        <taxon>Bacteria</taxon>
        <taxon>Bacillati</taxon>
        <taxon>Bacillota</taxon>
        <taxon>Clostridia</taxon>
        <taxon>Lachnospirales</taxon>
        <taxon>Lachnospiraceae</taxon>
        <taxon>Anaerocolumna</taxon>
    </lineage>
</organism>
<evidence type="ECO:0000256" key="11">
    <source>
        <dbReference type="ARBA" id="ARBA00022989"/>
    </source>
</evidence>
<dbReference type="InterPro" id="IPR008250">
    <property type="entry name" value="ATPase_P-typ_transduc_dom_A_sf"/>
</dbReference>
<dbReference type="PRINTS" id="PR00119">
    <property type="entry name" value="CATATPASE"/>
</dbReference>
<dbReference type="Gene3D" id="1.20.1110.10">
    <property type="entry name" value="Calcium-transporting ATPase, transmembrane domain"/>
    <property type="match status" value="1"/>
</dbReference>
<feature type="transmembrane region" description="Helical" evidence="14">
    <location>
        <begin position="739"/>
        <end position="764"/>
    </location>
</feature>
<evidence type="ECO:0000256" key="6">
    <source>
        <dbReference type="ARBA" id="ARBA00022692"/>
    </source>
</evidence>
<feature type="transmembrane region" description="Helical" evidence="14">
    <location>
        <begin position="273"/>
        <end position="300"/>
    </location>
</feature>
<keyword evidence="8" id="KW-0547">Nucleotide-binding</keyword>
<protein>
    <recommendedName>
        <fullName evidence="3">P-type Ca(2+) transporter</fullName>
        <ecNumber evidence="3">7.2.2.10</ecNumber>
    </recommendedName>
</protein>
<dbReference type="InterPro" id="IPR036412">
    <property type="entry name" value="HAD-like_sf"/>
</dbReference>
<keyword evidence="9" id="KW-0067">ATP-binding</keyword>
<dbReference type="SFLD" id="SFLDG00002">
    <property type="entry name" value="C1.7:_P-type_atpase_like"/>
    <property type="match status" value="1"/>
</dbReference>
<dbReference type="GO" id="GO:0016887">
    <property type="term" value="F:ATP hydrolysis activity"/>
    <property type="evidence" value="ECO:0007669"/>
    <property type="project" value="InterPro"/>
</dbReference>
<dbReference type="InterPro" id="IPR023299">
    <property type="entry name" value="ATPase_P-typ_cyto_dom_N"/>
</dbReference>
<evidence type="ECO:0000256" key="2">
    <source>
        <dbReference type="ARBA" id="ARBA00005675"/>
    </source>
</evidence>
<evidence type="ECO:0000256" key="3">
    <source>
        <dbReference type="ARBA" id="ARBA00012790"/>
    </source>
</evidence>
<dbReference type="AlphaFoldDB" id="A0A1M6XH84"/>
<reference evidence="16 17" key="1">
    <citation type="submission" date="2016-11" db="EMBL/GenBank/DDBJ databases">
        <authorList>
            <person name="Jaros S."/>
            <person name="Januszkiewicz K."/>
            <person name="Wedrychowicz H."/>
        </authorList>
    </citation>
    <scope>NUCLEOTIDE SEQUENCE [LARGE SCALE GENOMIC DNA]</scope>
    <source>
        <strain evidence="16 17">DSM 15929</strain>
    </source>
</reference>
<dbReference type="InterPro" id="IPR059000">
    <property type="entry name" value="ATPase_P-type_domA"/>
</dbReference>
<feature type="domain" description="Cation-transporting P-type ATPase N-terminal" evidence="15">
    <location>
        <begin position="3"/>
        <end position="77"/>
    </location>
</feature>
<keyword evidence="11 14" id="KW-1133">Transmembrane helix</keyword>
<evidence type="ECO:0000256" key="7">
    <source>
        <dbReference type="ARBA" id="ARBA00022723"/>
    </source>
</evidence>
<dbReference type="EMBL" id="FRAC01000022">
    <property type="protein sequence ID" value="SHL05380.1"/>
    <property type="molecule type" value="Genomic_DNA"/>
</dbReference>
<evidence type="ECO:0000256" key="14">
    <source>
        <dbReference type="SAM" id="Phobius"/>
    </source>
</evidence>
<dbReference type="SMART" id="SM00831">
    <property type="entry name" value="Cation_ATPase_N"/>
    <property type="match status" value="1"/>
</dbReference>
<dbReference type="Pfam" id="PF00689">
    <property type="entry name" value="Cation_ATPase_C"/>
    <property type="match status" value="1"/>
</dbReference>
<evidence type="ECO:0000256" key="5">
    <source>
        <dbReference type="ARBA" id="ARBA00022568"/>
    </source>
</evidence>
<dbReference type="GO" id="GO:1902600">
    <property type="term" value="P:proton transmembrane transport"/>
    <property type="evidence" value="ECO:0007669"/>
    <property type="project" value="TreeGrafter"/>
</dbReference>
<feature type="transmembrane region" description="Helical" evidence="14">
    <location>
        <begin position="671"/>
        <end position="691"/>
    </location>
</feature>
<dbReference type="GO" id="GO:0046872">
    <property type="term" value="F:metal ion binding"/>
    <property type="evidence" value="ECO:0007669"/>
    <property type="project" value="UniProtKB-KW"/>
</dbReference>
<keyword evidence="4" id="KW-1003">Cell membrane</keyword>
<keyword evidence="5" id="KW-0106">Calcium</keyword>
<name>A0A1M6XH84_9FIRM</name>
<dbReference type="InterPro" id="IPR023214">
    <property type="entry name" value="HAD_sf"/>
</dbReference>
<keyword evidence="5" id="KW-0406">Ion transport</keyword>
<dbReference type="GO" id="GO:0005524">
    <property type="term" value="F:ATP binding"/>
    <property type="evidence" value="ECO:0007669"/>
    <property type="project" value="UniProtKB-KW"/>
</dbReference>
<evidence type="ECO:0000256" key="4">
    <source>
        <dbReference type="ARBA" id="ARBA00022475"/>
    </source>
</evidence>